<accession>B7GFC3</accession>
<organism evidence="2 3">
    <name type="scientific">Anoxybacillus flavithermus (strain DSM 21510 / WK1)</name>
    <dbReference type="NCBI Taxonomy" id="491915"/>
    <lineage>
        <taxon>Bacteria</taxon>
        <taxon>Bacillati</taxon>
        <taxon>Bacillota</taxon>
        <taxon>Bacilli</taxon>
        <taxon>Bacillales</taxon>
        <taxon>Anoxybacillaceae</taxon>
        <taxon>Anoxybacillus</taxon>
    </lineage>
</organism>
<dbReference type="AlphaFoldDB" id="B7GFC3"/>
<evidence type="ECO:0000313" key="2">
    <source>
        <dbReference type="EMBL" id="ACJ33623.1"/>
    </source>
</evidence>
<dbReference type="eggNOG" id="COG3209">
    <property type="taxonomic scope" value="Bacteria"/>
</dbReference>
<name>B7GFC3_ANOFW</name>
<reference evidence="2 3" key="1">
    <citation type="journal article" date="2008" name="Genome Biol.">
        <title>Encapsulated in silica: genome, proteome and physiology of the thermophilic bacterium Anoxybacillus flavithermus WK1.</title>
        <authorList>
            <person name="Saw J.H."/>
            <person name="Mountain B.W."/>
            <person name="Feng L."/>
            <person name="Omelchenko M.V."/>
            <person name="Hou S."/>
            <person name="Saito J.A."/>
            <person name="Stott M.B."/>
            <person name="Li D."/>
            <person name="Zhao G."/>
            <person name="Wu J."/>
            <person name="Galperin M.Y."/>
            <person name="Koonin E.V."/>
            <person name="Makarova K.S."/>
            <person name="Wolf Y.I."/>
            <person name="Rigden D.J."/>
            <person name="Dunfield P.F."/>
            <person name="Wang L."/>
            <person name="Alam M."/>
        </authorList>
    </citation>
    <scope>NUCLEOTIDE SEQUENCE [LARGE SCALE GENOMIC DNA]</scope>
    <source>
        <strain evidence="3">DSM 21510 / WK1</strain>
    </source>
</reference>
<dbReference type="KEGG" id="afl:Aflv_1253"/>
<sequence>MYTIYSRRGLDILYIFFFYDYFVKYFFVRRDTVNKIQKVAHWVVSSIADDLRSNTIFNVVGMATGGIGNGVRAYKAATTGFTMLERKVASETAKGATKGIVAGYFAGSYVVGGMNKVAAVEKWFDNTKVGKAIDNGITKVENKLHKLIGGGRY</sequence>
<dbReference type="Proteomes" id="UP000000742">
    <property type="component" value="Chromosome"/>
</dbReference>
<dbReference type="HOGENOM" id="CLU_143971_0_0_9"/>
<gene>
    <name evidence="2" type="ordered locus">Aflv_1253</name>
</gene>
<keyword evidence="1" id="KW-0472">Membrane</keyword>
<evidence type="ECO:0000313" key="3">
    <source>
        <dbReference type="Proteomes" id="UP000000742"/>
    </source>
</evidence>
<evidence type="ECO:0000256" key="1">
    <source>
        <dbReference type="SAM" id="Phobius"/>
    </source>
</evidence>
<protein>
    <submittedName>
        <fullName evidence="2">Uncharacterized protein</fullName>
    </submittedName>
</protein>
<dbReference type="EMBL" id="CP000922">
    <property type="protein sequence ID" value="ACJ33623.1"/>
    <property type="molecule type" value="Genomic_DNA"/>
</dbReference>
<keyword evidence="1" id="KW-1133">Transmembrane helix</keyword>
<proteinExistence type="predicted"/>
<keyword evidence="1" id="KW-0812">Transmembrane</keyword>
<feature type="transmembrane region" description="Helical" evidence="1">
    <location>
        <begin position="12"/>
        <end position="28"/>
    </location>
</feature>